<protein>
    <submittedName>
        <fullName evidence="3">Uncharacterized protein</fullName>
    </submittedName>
</protein>
<evidence type="ECO:0000256" key="2">
    <source>
        <dbReference type="SAM" id="SignalP"/>
    </source>
</evidence>
<feature type="compositionally biased region" description="Low complexity" evidence="1">
    <location>
        <begin position="87"/>
        <end position="96"/>
    </location>
</feature>
<accession>A0A5J9US06</accession>
<feature type="region of interest" description="Disordered" evidence="1">
    <location>
        <begin position="71"/>
        <end position="112"/>
    </location>
</feature>
<feature type="chain" id="PRO_5023898058" evidence="2">
    <location>
        <begin position="24"/>
        <end position="112"/>
    </location>
</feature>
<keyword evidence="2" id="KW-0732">Signal</keyword>
<reference evidence="3 4" key="1">
    <citation type="journal article" date="2019" name="Sci. Rep.">
        <title>A high-quality genome of Eragrostis curvula grass provides insights into Poaceae evolution and supports new strategies to enhance forage quality.</title>
        <authorList>
            <person name="Carballo J."/>
            <person name="Santos B.A.C.M."/>
            <person name="Zappacosta D."/>
            <person name="Garbus I."/>
            <person name="Selva J.P."/>
            <person name="Gallo C.A."/>
            <person name="Diaz A."/>
            <person name="Albertini E."/>
            <person name="Caccamo M."/>
            <person name="Echenique V."/>
        </authorList>
    </citation>
    <scope>NUCLEOTIDE SEQUENCE [LARGE SCALE GENOMIC DNA]</scope>
    <source>
        <strain evidence="4">cv. Victoria</strain>
        <tissue evidence="3">Leaf</tissue>
    </source>
</reference>
<organism evidence="3 4">
    <name type="scientific">Eragrostis curvula</name>
    <name type="common">weeping love grass</name>
    <dbReference type="NCBI Taxonomy" id="38414"/>
    <lineage>
        <taxon>Eukaryota</taxon>
        <taxon>Viridiplantae</taxon>
        <taxon>Streptophyta</taxon>
        <taxon>Embryophyta</taxon>
        <taxon>Tracheophyta</taxon>
        <taxon>Spermatophyta</taxon>
        <taxon>Magnoliopsida</taxon>
        <taxon>Liliopsida</taxon>
        <taxon>Poales</taxon>
        <taxon>Poaceae</taxon>
        <taxon>PACMAD clade</taxon>
        <taxon>Chloridoideae</taxon>
        <taxon>Eragrostideae</taxon>
        <taxon>Eragrostidinae</taxon>
        <taxon>Eragrostis</taxon>
    </lineage>
</organism>
<keyword evidence="4" id="KW-1185">Reference proteome</keyword>
<gene>
    <name evidence="3" type="ORF">EJB05_28909</name>
</gene>
<evidence type="ECO:0000256" key="1">
    <source>
        <dbReference type="SAM" id="MobiDB-lite"/>
    </source>
</evidence>
<dbReference type="Gramene" id="TVU26366">
    <property type="protein sequence ID" value="TVU26366"/>
    <property type="gene ID" value="EJB05_28909"/>
</dbReference>
<feature type="non-terminal residue" evidence="3">
    <location>
        <position position="1"/>
    </location>
</feature>
<comment type="caution">
    <text evidence="3">The sequence shown here is derived from an EMBL/GenBank/DDBJ whole genome shotgun (WGS) entry which is preliminary data.</text>
</comment>
<dbReference type="AlphaFoldDB" id="A0A5J9US06"/>
<dbReference type="Proteomes" id="UP000324897">
    <property type="component" value="Chromosome 2"/>
</dbReference>
<sequence length="112" mass="11744">MVSEILPNLCLVLLAVLVRRVEIDEEGDKVEKIGGASDTYTVVKSACAHAGEVRGARGILIELVVRGDAQRRATAQGGQRSAREPGSHLSSHAASSSPPPACAPPKLIARRP</sequence>
<dbReference type="EMBL" id="RWGY01000013">
    <property type="protein sequence ID" value="TVU26366.1"/>
    <property type="molecule type" value="Genomic_DNA"/>
</dbReference>
<name>A0A5J9US06_9POAL</name>
<evidence type="ECO:0000313" key="3">
    <source>
        <dbReference type="EMBL" id="TVU26366.1"/>
    </source>
</evidence>
<feature type="signal peptide" evidence="2">
    <location>
        <begin position="1"/>
        <end position="23"/>
    </location>
</feature>
<evidence type="ECO:0000313" key="4">
    <source>
        <dbReference type="Proteomes" id="UP000324897"/>
    </source>
</evidence>
<proteinExistence type="predicted"/>